<comment type="caution">
    <text evidence="1">The sequence shown here is derived from an EMBL/GenBank/DDBJ whole genome shotgun (WGS) entry which is preliminary data.</text>
</comment>
<protein>
    <submittedName>
        <fullName evidence="1">Type III effector protein AvrB3</fullName>
    </submittedName>
</protein>
<dbReference type="AlphaFoldDB" id="A0A3M2XBE5"/>
<sequence>MKKVSPMGCVSSKASVISSDSFRASYTNSPEVSSVHQRARTPRCGELQGPQVSRLMPYQQALVGVARWPDPYFNRDDAPHQMEYGESFYHKSRELGASVANGEIETFQELWSEARDWRASRAGQDARLFSSSRDPNSSRAFVTPITGPYEFLKDRFANRKDGEKDKMLDFLPHSNTFRFHGKIDGERLPLTWISISSDRHADRTKDPYQRLRDQGMNDVGEPNVMLHTQAEYVPKIMQHVEHLYKAATDAALSDANALKKLAEIHWRTVQAVPDFRGSAAKAELCVRSIAQARGMDLPPMRLGIVPDLEALTMPLKDFVKSYQGFFEHN</sequence>
<dbReference type="Gene3D" id="1.10.3290.20">
    <property type="match status" value="2"/>
</dbReference>
<dbReference type="InterPro" id="IPR053495">
    <property type="entry name" value="AvrB/C-like"/>
</dbReference>
<name>A0A3M2XBE5_PSESJ</name>
<dbReference type="SUPFAM" id="SSF103383">
    <property type="entry name" value="Antivirulence factor"/>
    <property type="match status" value="1"/>
</dbReference>
<proteinExistence type="predicted"/>
<dbReference type="NCBIfam" id="NF041403">
    <property type="entry name" value="XopAH"/>
    <property type="match status" value="1"/>
</dbReference>
<dbReference type="Pfam" id="PF05394">
    <property type="entry name" value="AvrB_AvrC"/>
    <property type="match status" value="1"/>
</dbReference>
<dbReference type="EMBL" id="RBPQ01000214">
    <property type="protein sequence ID" value="RMO23877.1"/>
    <property type="molecule type" value="Genomic_DNA"/>
</dbReference>
<reference evidence="1 2" key="1">
    <citation type="submission" date="2018-08" db="EMBL/GenBank/DDBJ databases">
        <title>Recombination of ecologically and evolutionarily significant loci maintains genetic cohesion in the Pseudomonas syringae species complex.</title>
        <authorList>
            <person name="Dillon M."/>
            <person name="Thakur S."/>
            <person name="Almeida R.N.D."/>
            <person name="Weir B.S."/>
            <person name="Guttman D.S."/>
        </authorList>
    </citation>
    <scope>NUCLEOTIDE SEQUENCE [LARGE SCALE GENOMIC DNA]</scope>
    <source>
        <strain evidence="1 2">ICMP 2788</strain>
    </source>
</reference>
<gene>
    <name evidence="1" type="ORF">ALQ44_101772</name>
</gene>
<dbReference type="InterPro" id="IPR036231">
    <property type="entry name" value="Avirulence_B/C_sf"/>
</dbReference>
<accession>A0A3M2XBE5</accession>
<dbReference type="Proteomes" id="UP000276886">
    <property type="component" value="Unassembled WGS sequence"/>
</dbReference>
<dbReference type="InterPro" id="IPR008798">
    <property type="entry name" value="Avirulence_B/C"/>
</dbReference>
<evidence type="ECO:0000313" key="1">
    <source>
        <dbReference type="EMBL" id="RMO23877.1"/>
    </source>
</evidence>
<evidence type="ECO:0000313" key="2">
    <source>
        <dbReference type="Proteomes" id="UP000276886"/>
    </source>
</evidence>
<organism evidence="1 2">
    <name type="scientific">Pseudomonas syringae pv. pisi</name>
    <dbReference type="NCBI Taxonomy" id="59510"/>
    <lineage>
        <taxon>Bacteria</taxon>
        <taxon>Pseudomonadati</taxon>
        <taxon>Pseudomonadota</taxon>
        <taxon>Gammaproteobacteria</taxon>
        <taxon>Pseudomonadales</taxon>
        <taxon>Pseudomonadaceae</taxon>
        <taxon>Pseudomonas</taxon>
        <taxon>Pseudomonas syringae</taxon>
    </lineage>
</organism>